<sequence>MKDLEIIYLDRPFRLVDFPIKNKIYVIDNYLETSLHHWINNKCTNSAIWSKTNSVRGHSKTGLPHHSFWGSSFFQGSNAVRDNNCVSELQAIPFRWFNRRICTDFGFKWKRFQYMGLNSQTYGQHGTTHSDCSEEDEWNISFLYYYNTFWNPNWGGDLRIYDEPQQGLDGRNEHIKNHQIGSIEFVPNRLLMFDGRIPHGADAPTERARYMDRRSVVLRGDEIELVNKEDFYNANDRFHYI</sequence>
<dbReference type="AlphaFoldDB" id="A0A381UNP4"/>
<name>A0A381UNP4_9ZZZZ</name>
<accession>A0A381UNP4</accession>
<evidence type="ECO:0000313" key="2">
    <source>
        <dbReference type="EMBL" id="SVA29786.1"/>
    </source>
</evidence>
<feature type="domain" description="Prolyl 4-hydroxylase alpha subunit Fe(2+) 2OG dioxygenase" evidence="1">
    <location>
        <begin position="121"/>
        <end position="212"/>
    </location>
</feature>
<reference evidence="2" key="1">
    <citation type="submission" date="2018-05" db="EMBL/GenBank/DDBJ databases">
        <authorList>
            <person name="Lanie J.A."/>
            <person name="Ng W.-L."/>
            <person name="Kazmierczak K.M."/>
            <person name="Andrzejewski T.M."/>
            <person name="Davidsen T.M."/>
            <person name="Wayne K.J."/>
            <person name="Tettelin H."/>
            <person name="Glass J.I."/>
            <person name="Rusch D."/>
            <person name="Podicherti R."/>
            <person name="Tsui H.-C.T."/>
            <person name="Winkler M.E."/>
        </authorList>
    </citation>
    <scope>NUCLEOTIDE SEQUENCE</scope>
</reference>
<dbReference type="Pfam" id="PF13640">
    <property type="entry name" value="2OG-FeII_Oxy_3"/>
    <property type="match status" value="1"/>
</dbReference>
<organism evidence="2">
    <name type="scientific">marine metagenome</name>
    <dbReference type="NCBI Taxonomy" id="408172"/>
    <lineage>
        <taxon>unclassified sequences</taxon>
        <taxon>metagenomes</taxon>
        <taxon>ecological metagenomes</taxon>
    </lineage>
</organism>
<dbReference type="Gene3D" id="2.60.120.620">
    <property type="entry name" value="q2cbj1_9rhob like domain"/>
    <property type="match status" value="1"/>
</dbReference>
<evidence type="ECO:0000259" key="1">
    <source>
        <dbReference type="Pfam" id="PF13640"/>
    </source>
</evidence>
<protein>
    <recommendedName>
        <fullName evidence="1">Prolyl 4-hydroxylase alpha subunit Fe(2+) 2OG dioxygenase domain-containing protein</fullName>
    </recommendedName>
</protein>
<gene>
    <name evidence="2" type="ORF">METZ01_LOCUS82640</name>
</gene>
<proteinExistence type="predicted"/>
<dbReference type="EMBL" id="UINC01006812">
    <property type="protein sequence ID" value="SVA29786.1"/>
    <property type="molecule type" value="Genomic_DNA"/>
</dbReference>
<dbReference type="InterPro" id="IPR044862">
    <property type="entry name" value="Pro_4_hyd_alph_FE2OG_OXY"/>
</dbReference>